<dbReference type="GO" id="GO:0016301">
    <property type="term" value="F:kinase activity"/>
    <property type="evidence" value="ECO:0007669"/>
    <property type="project" value="UniProtKB-KW"/>
</dbReference>
<dbReference type="SUPFAM" id="SSF53067">
    <property type="entry name" value="Actin-like ATPase domain"/>
    <property type="match status" value="1"/>
</dbReference>
<organism evidence="4">
    <name type="scientific">marine sediment metagenome</name>
    <dbReference type="NCBI Taxonomy" id="412755"/>
    <lineage>
        <taxon>unclassified sequences</taxon>
        <taxon>metagenomes</taxon>
        <taxon>ecological metagenomes</taxon>
    </lineage>
</organism>
<accession>X1RWK3</accession>
<dbReference type="PANTHER" id="PTHR43095:SF5">
    <property type="entry name" value="XYLULOSE KINASE"/>
    <property type="match status" value="1"/>
</dbReference>
<evidence type="ECO:0000256" key="1">
    <source>
        <dbReference type="ARBA" id="ARBA00022679"/>
    </source>
</evidence>
<evidence type="ECO:0000259" key="3">
    <source>
        <dbReference type="Pfam" id="PF00370"/>
    </source>
</evidence>
<evidence type="ECO:0000256" key="2">
    <source>
        <dbReference type="ARBA" id="ARBA00022777"/>
    </source>
</evidence>
<dbReference type="PANTHER" id="PTHR43095">
    <property type="entry name" value="SUGAR KINASE"/>
    <property type="match status" value="1"/>
</dbReference>
<dbReference type="EMBL" id="BARW01005998">
    <property type="protein sequence ID" value="GAI85147.1"/>
    <property type="molecule type" value="Genomic_DNA"/>
</dbReference>
<keyword evidence="1" id="KW-0808">Transferase</keyword>
<dbReference type="Pfam" id="PF00370">
    <property type="entry name" value="FGGY_N"/>
    <property type="match status" value="1"/>
</dbReference>
<proteinExistence type="predicted"/>
<dbReference type="InterPro" id="IPR043129">
    <property type="entry name" value="ATPase_NBD"/>
</dbReference>
<dbReference type="InterPro" id="IPR050406">
    <property type="entry name" value="FGGY_Carb_Kinase"/>
</dbReference>
<evidence type="ECO:0000313" key="4">
    <source>
        <dbReference type="EMBL" id="GAI85147.1"/>
    </source>
</evidence>
<gene>
    <name evidence="4" type="ORF">S12H4_12533</name>
</gene>
<feature type="domain" description="Carbohydrate kinase FGGY N-terminal" evidence="3">
    <location>
        <begin position="3"/>
        <end position="248"/>
    </location>
</feature>
<dbReference type="GO" id="GO:0005975">
    <property type="term" value="P:carbohydrate metabolic process"/>
    <property type="evidence" value="ECO:0007669"/>
    <property type="project" value="InterPro"/>
</dbReference>
<sequence>MNYLIGFDIGTTSTRCILVDQAGKLIASATKEYPMDTPKPGWAEQHPDSWWEASMDTIKSVLKESKVIPSKIAAIGLSGQMHGSVFLDKAGKVIRPALLWCDQRTAGQCQTIYDIFGGQEQFIKLSYNKALTGFTAPKILWLREVEEDNYRKTTQILLPKDYIRYKLSGIYATEVSDASGTILLDIKERTWSEEIIKGLDIDKNLLPPVYESAKVSSYVSKEAAALTGLTQGTPIVGGAGDQAGGAVGSGIVREGIISDYLGTSGVVFCWSC</sequence>
<dbReference type="AlphaFoldDB" id="X1RWK3"/>
<name>X1RWK3_9ZZZZ</name>
<dbReference type="InterPro" id="IPR018484">
    <property type="entry name" value="FGGY_N"/>
</dbReference>
<dbReference type="Gene3D" id="3.30.420.40">
    <property type="match status" value="1"/>
</dbReference>
<keyword evidence="2" id="KW-0418">Kinase</keyword>
<protein>
    <recommendedName>
        <fullName evidence="3">Carbohydrate kinase FGGY N-terminal domain-containing protein</fullName>
    </recommendedName>
</protein>
<reference evidence="4" key="1">
    <citation type="journal article" date="2014" name="Front. Microbiol.">
        <title>High frequency of phylogenetically diverse reductive dehalogenase-homologous genes in deep subseafloor sedimentary metagenomes.</title>
        <authorList>
            <person name="Kawai M."/>
            <person name="Futagami T."/>
            <person name="Toyoda A."/>
            <person name="Takaki Y."/>
            <person name="Nishi S."/>
            <person name="Hori S."/>
            <person name="Arai W."/>
            <person name="Tsubouchi T."/>
            <person name="Morono Y."/>
            <person name="Uchiyama I."/>
            <person name="Ito T."/>
            <person name="Fujiyama A."/>
            <person name="Inagaki F."/>
            <person name="Takami H."/>
        </authorList>
    </citation>
    <scope>NUCLEOTIDE SEQUENCE</scope>
    <source>
        <strain evidence="4">Expedition CK06-06</strain>
    </source>
</reference>
<comment type="caution">
    <text evidence="4">The sequence shown here is derived from an EMBL/GenBank/DDBJ whole genome shotgun (WGS) entry which is preliminary data.</text>
</comment>